<dbReference type="InterPro" id="IPR011649">
    <property type="entry name" value="KaiB_domain"/>
</dbReference>
<organism evidence="2 3">
    <name type="scientific">Methylobacterium organophilum</name>
    <dbReference type="NCBI Taxonomy" id="410"/>
    <lineage>
        <taxon>Bacteria</taxon>
        <taxon>Pseudomonadati</taxon>
        <taxon>Pseudomonadota</taxon>
        <taxon>Alphaproteobacteria</taxon>
        <taxon>Hyphomicrobiales</taxon>
        <taxon>Methylobacteriaceae</taxon>
        <taxon>Methylobacterium</taxon>
    </lineage>
</organism>
<dbReference type="PANTHER" id="PTHR41709:SF2">
    <property type="entry name" value="CIRCADIAN CLOCK PROTEIN KAIB2"/>
    <property type="match status" value="1"/>
</dbReference>
<dbReference type="PANTHER" id="PTHR41709">
    <property type="entry name" value="KAIB-LIKE PROTEIN 1"/>
    <property type="match status" value="1"/>
</dbReference>
<feature type="domain" description="KaiB" evidence="1">
    <location>
        <begin position="25"/>
        <end position="106"/>
    </location>
</feature>
<evidence type="ECO:0000259" key="1">
    <source>
        <dbReference type="SMART" id="SM01248"/>
    </source>
</evidence>
<gene>
    <name evidence="2" type="primary">kaiB_2</name>
    <name evidence="2" type="ORF">LKMONMHP_2694</name>
</gene>
<protein>
    <submittedName>
        <fullName evidence="2">Circadian clock protein KaiB</fullName>
    </submittedName>
</protein>
<reference evidence="2" key="2">
    <citation type="submission" date="2021-08" db="EMBL/GenBank/DDBJ databases">
        <authorList>
            <person name="Tani A."/>
            <person name="Ola A."/>
            <person name="Ogura Y."/>
            <person name="Katsura K."/>
            <person name="Hayashi T."/>
        </authorList>
    </citation>
    <scope>NUCLEOTIDE SEQUENCE</scope>
    <source>
        <strain evidence="2">NBRC 15689</strain>
    </source>
</reference>
<dbReference type="InterPro" id="IPR039022">
    <property type="entry name" value="KaiB-like"/>
</dbReference>
<sequence length="113" mass="12448">MSDEMPDVNDAVSEADLDPGHYHLRLYVAGQTAKSLAAMSNLKRFCEEHLAGRYDIEVIDLMKTPQLAAGDQILAIPTLVRRLPSPLKRIIGDLSNTEKVLVGLDIRPKADLP</sequence>
<dbReference type="RefSeq" id="WP_241102040.1">
    <property type="nucleotide sequence ID" value="NZ_CP092848.1"/>
</dbReference>
<name>A0ABQ4TCP5_METOR</name>
<dbReference type="EMBL" id="BPQV01000007">
    <property type="protein sequence ID" value="GJE27832.1"/>
    <property type="molecule type" value="Genomic_DNA"/>
</dbReference>
<dbReference type="SUPFAM" id="SSF52833">
    <property type="entry name" value="Thioredoxin-like"/>
    <property type="match status" value="1"/>
</dbReference>
<proteinExistence type="predicted"/>
<dbReference type="InterPro" id="IPR036249">
    <property type="entry name" value="Thioredoxin-like_sf"/>
</dbReference>
<keyword evidence="3" id="KW-1185">Reference proteome</keyword>
<comment type="caution">
    <text evidence="2">The sequence shown here is derived from an EMBL/GenBank/DDBJ whole genome shotgun (WGS) entry which is preliminary data.</text>
</comment>
<accession>A0ABQ4TCP5</accession>
<dbReference type="Proteomes" id="UP001055156">
    <property type="component" value="Unassembled WGS sequence"/>
</dbReference>
<reference evidence="2" key="1">
    <citation type="journal article" date="2021" name="Front. Microbiol.">
        <title>Comprehensive Comparative Genomics and Phenotyping of Methylobacterium Species.</title>
        <authorList>
            <person name="Alessa O."/>
            <person name="Ogura Y."/>
            <person name="Fujitani Y."/>
            <person name="Takami H."/>
            <person name="Hayashi T."/>
            <person name="Sahin N."/>
            <person name="Tani A."/>
        </authorList>
    </citation>
    <scope>NUCLEOTIDE SEQUENCE</scope>
    <source>
        <strain evidence="2">NBRC 15689</strain>
    </source>
</reference>
<dbReference type="SMART" id="SM01248">
    <property type="entry name" value="KaiB"/>
    <property type="match status" value="1"/>
</dbReference>
<dbReference type="Gene3D" id="3.40.30.10">
    <property type="entry name" value="Glutaredoxin"/>
    <property type="match status" value="1"/>
</dbReference>
<evidence type="ECO:0000313" key="2">
    <source>
        <dbReference type="EMBL" id="GJE27832.1"/>
    </source>
</evidence>
<dbReference type="CDD" id="cd02978">
    <property type="entry name" value="KaiB_like"/>
    <property type="match status" value="1"/>
</dbReference>
<dbReference type="Pfam" id="PF07689">
    <property type="entry name" value="KaiB"/>
    <property type="match status" value="1"/>
</dbReference>
<evidence type="ECO:0000313" key="3">
    <source>
        <dbReference type="Proteomes" id="UP001055156"/>
    </source>
</evidence>